<evidence type="ECO:0000256" key="1">
    <source>
        <dbReference type="SAM" id="Phobius"/>
    </source>
</evidence>
<dbReference type="RefSeq" id="WP_163190154.1">
    <property type="nucleotide sequence ID" value="NZ_JAGFPW010000005.1"/>
</dbReference>
<dbReference type="AlphaFoldDB" id="A0A8I1WCD9"/>
<keyword evidence="1" id="KW-0472">Membrane</keyword>
<protein>
    <submittedName>
        <fullName evidence="2">Uncharacterized protein</fullName>
    </submittedName>
</protein>
<evidence type="ECO:0000313" key="3">
    <source>
        <dbReference type="Proteomes" id="UP000665181"/>
    </source>
</evidence>
<proteinExistence type="predicted"/>
<dbReference type="EMBL" id="JAGFPW010000005">
    <property type="protein sequence ID" value="MBO3794252.1"/>
    <property type="molecule type" value="Genomic_DNA"/>
</dbReference>
<gene>
    <name evidence="2" type="ORF">J5227_08010</name>
</gene>
<keyword evidence="1" id="KW-1133">Transmembrane helix</keyword>
<organism evidence="2 3">
    <name type="scientific">Bacillus subtilis</name>
    <dbReference type="NCBI Taxonomy" id="1423"/>
    <lineage>
        <taxon>Bacteria</taxon>
        <taxon>Bacillati</taxon>
        <taxon>Bacillota</taxon>
        <taxon>Bacilli</taxon>
        <taxon>Bacillales</taxon>
        <taxon>Bacillaceae</taxon>
        <taxon>Bacillus</taxon>
    </lineage>
</organism>
<keyword evidence="1" id="KW-0812">Transmembrane</keyword>
<feature type="transmembrane region" description="Helical" evidence="1">
    <location>
        <begin position="20"/>
        <end position="41"/>
    </location>
</feature>
<comment type="caution">
    <text evidence="2">The sequence shown here is derived from an EMBL/GenBank/DDBJ whole genome shotgun (WGS) entry which is preliminary data.</text>
</comment>
<name>A0A8I1WCD9_BACIU</name>
<accession>A0A8I1WCD9</accession>
<evidence type="ECO:0000313" key="2">
    <source>
        <dbReference type="EMBL" id="MBO3794252.1"/>
    </source>
</evidence>
<reference evidence="2" key="1">
    <citation type="submission" date="2021-03" db="EMBL/GenBank/DDBJ databases">
        <title>Isolation of Bacillus subtilis from fermented food sample.</title>
        <authorList>
            <person name="Lakshmanan V."/>
            <person name="Athira K."/>
            <person name="Rajagopal K."/>
        </authorList>
    </citation>
    <scope>NUCLEOTIDE SEQUENCE</scope>
    <source>
        <strain evidence="2">S1</strain>
    </source>
</reference>
<sequence length="95" mass="10084">MLQSNRPLSRVSEPSLFNEMASGALTGAMATGVMQAGFYGMSKVKSDKPILKSMQRYSKGAYAHGYGNLKRTAITYGVGAIADGLLHGAMYKSGM</sequence>
<dbReference type="Proteomes" id="UP000665181">
    <property type="component" value="Unassembled WGS sequence"/>
</dbReference>